<dbReference type="Proteomes" id="UP001602013">
    <property type="component" value="Unassembled WGS sequence"/>
</dbReference>
<organism evidence="2 3">
    <name type="scientific">Microtetraspora malaysiensis</name>
    <dbReference type="NCBI Taxonomy" id="161358"/>
    <lineage>
        <taxon>Bacteria</taxon>
        <taxon>Bacillati</taxon>
        <taxon>Actinomycetota</taxon>
        <taxon>Actinomycetes</taxon>
        <taxon>Streptosporangiales</taxon>
        <taxon>Streptosporangiaceae</taxon>
        <taxon>Microtetraspora</taxon>
    </lineage>
</organism>
<comment type="caution">
    <text evidence="2">The sequence shown here is derived from an EMBL/GenBank/DDBJ whole genome shotgun (WGS) entry which is preliminary data.</text>
</comment>
<dbReference type="RefSeq" id="WP_387409354.1">
    <property type="nucleotide sequence ID" value="NZ_JBIASD010000004.1"/>
</dbReference>
<evidence type="ECO:0000313" key="3">
    <source>
        <dbReference type="Proteomes" id="UP001602013"/>
    </source>
</evidence>
<feature type="transmembrane region" description="Helical" evidence="1">
    <location>
        <begin position="184"/>
        <end position="200"/>
    </location>
</feature>
<keyword evidence="1" id="KW-0472">Membrane</keyword>
<feature type="transmembrane region" description="Helical" evidence="1">
    <location>
        <begin position="112"/>
        <end position="133"/>
    </location>
</feature>
<gene>
    <name evidence="2" type="ORF">ACFYXI_07170</name>
</gene>
<feature type="transmembrane region" description="Helical" evidence="1">
    <location>
        <begin position="45"/>
        <end position="64"/>
    </location>
</feature>
<evidence type="ECO:0000313" key="2">
    <source>
        <dbReference type="EMBL" id="MFF3665358.1"/>
    </source>
</evidence>
<proteinExistence type="predicted"/>
<keyword evidence="1" id="KW-1133">Transmembrane helix</keyword>
<protein>
    <recommendedName>
        <fullName evidence="4">DUF998 domain-containing protein</fullName>
    </recommendedName>
</protein>
<feature type="transmembrane region" description="Helical" evidence="1">
    <location>
        <begin position="85"/>
        <end position="106"/>
    </location>
</feature>
<feature type="transmembrane region" description="Helical" evidence="1">
    <location>
        <begin position="145"/>
        <end position="164"/>
    </location>
</feature>
<name>A0ABW6SKE4_9ACTN</name>
<evidence type="ECO:0000256" key="1">
    <source>
        <dbReference type="SAM" id="Phobius"/>
    </source>
</evidence>
<accession>A0ABW6SKE4</accession>
<evidence type="ECO:0008006" key="4">
    <source>
        <dbReference type="Google" id="ProtNLM"/>
    </source>
</evidence>
<feature type="transmembrane region" description="Helical" evidence="1">
    <location>
        <begin position="12"/>
        <end position="33"/>
    </location>
</feature>
<dbReference type="EMBL" id="JBIASD010000004">
    <property type="protein sequence ID" value="MFF3665358.1"/>
    <property type="molecule type" value="Genomic_DNA"/>
</dbReference>
<keyword evidence="3" id="KW-1185">Reference proteome</keyword>
<keyword evidence="1" id="KW-0812">Transmembrane</keyword>
<sequence length="203" mass="20657">MLLIHLLRPIARAIDWIPLAATGAAAVLMAALIDAGSPLGSGTAFTLLRMTGVMLGAAAGFAVIDEMTASTAATPTPRALRQWVRCAYGGLAAGASWSAACAVASARLAEGGSLRVAGMAVEAAVCVTLGLLAASVAGRAHQGKAAALAGMGALLAVFSVTLVLRGPYWPWLYPEEANWEVVHYGWAAVLPPALVALGRANRE</sequence>
<reference evidence="2 3" key="1">
    <citation type="submission" date="2024-10" db="EMBL/GenBank/DDBJ databases">
        <title>The Natural Products Discovery Center: Release of the First 8490 Sequenced Strains for Exploring Actinobacteria Biosynthetic Diversity.</title>
        <authorList>
            <person name="Kalkreuter E."/>
            <person name="Kautsar S.A."/>
            <person name="Yang D."/>
            <person name="Bader C.D."/>
            <person name="Teijaro C.N."/>
            <person name="Fluegel L."/>
            <person name="Davis C.M."/>
            <person name="Simpson J.R."/>
            <person name="Lauterbach L."/>
            <person name="Steele A.D."/>
            <person name="Gui C."/>
            <person name="Meng S."/>
            <person name="Li G."/>
            <person name="Viehrig K."/>
            <person name="Ye F."/>
            <person name="Su P."/>
            <person name="Kiefer A.F."/>
            <person name="Nichols A."/>
            <person name="Cepeda A.J."/>
            <person name="Yan W."/>
            <person name="Fan B."/>
            <person name="Jiang Y."/>
            <person name="Adhikari A."/>
            <person name="Zheng C.-J."/>
            <person name="Schuster L."/>
            <person name="Cowan T.M."/>
            <person name="Smanski M.J."/>
            <person name="Chevrette M.G."/>
            <person name="De Carvalho L.P.S."/>
            <person name="Shen B."/>
        </authorList>
    </citation>
    <scope>NUCLEOTIDE SEQUENCE [LARGE SCALE GENOMIC DNA]</scope>
    <source>
        <strain evidence="2 3">NPDC002173</strain>
    </source>
</reference>